<protein>
    <submittedName>
        <fullName evidence="2">Uncharacterized protein</fullName>
    </submittedName>
</protein>
<organism evidence="2 3">
    <name type="scientific">Helianthus annuus</name>
    <name type="common">Common sunflower</name>
    <dbReference type="NCBI Taxonomy" id="4232"/>
    <lineage>
        <taxon>Eukaryota</taxon>
        <taxon>Viridiplantae</taxon>
        <taxon>Streptophyta</taxon>
        <taxon>Embryophyta</taxon>
        <taxon>Tracheophyta</taxon>
        <taxon>Spermatophyta</taxon>
        <taxon>Magnoliopsida</taxon>
        <taxon>eudicotyledons</taxon>
        <taxon>Gunneridae</taxon>
        <taxon>Pentapetalae</taxon>
        <taxon>asterids</taxon>
        <taxon>campanulids</taxon>
        <taxon>Asterales</taxon>
        <taxon>Asteraceae</taxon>
        <taxon>Asteroideae</taxon>
        <taxon>Heliantheae alliance</taxon>
        <taxon>Heliantheae</taxon>
        <taxon>Helianthus</taxon>
    </lineage>
</organism>
<feature type="region of interest" description="Disordered" evidence="1">
    <location>
        <begin position="1"/>
        <end position="29"/>
    </location>
</feature>
<proteinExistence type="predicted"/>
<evidence type="ECO:0000313" key="2">
    <source>
        <dbReference type="EMBL" id="KAF5791277.1"/>
    </source>
</evidence>
<name>A0A9K3I6X3_HELAN</name>
<dbReference type="Proteomes" id="UP000215914">
    <property type="component" value="Unassembled WGS sequence"/>
</dbReference>
<reference evidence="2" key="2">
    <citation type="submission" date="2020-06" db="EMBL/GenBank/DDBJ databases">
        <title>Helianthus annuus Genome sequencing and assembly Release 2.</title>
        <authorList>
            <person name="Gouzy J."/>
            <person name="Langlade N."/>
            <person name="Munos S."/>
        </authorList>
    </citation>
    <scope>NUCLEOTIDE SEQUENCE</scope>
    <source>
        <tissue evidence="2">Leaves</tissue>
    </source>
</reference>
<evidence type="ECO:0000256" key="1">
    <source>
        <dbReference type="SAM" id="MobiDB-lite"/>
    </source>
</evidence>
<dbReference type="Gramene" id="mRNA:HanXRQr2_Chr09g0392791">
    <property type="protein sequence ID" value="mRNA:HanXRQr2_Chr09g0392791"/>
    <property type="gene ID" value="HanXRQr2_Chr09g0392791"/>
</dbReference>
<evidence type="ECO:0000313" key="3">
    <source>
        <dbReference type="Proteomes" id="UP000215914"/>
    </source>
</evidence>
<keyword evidence="3" id="KW-1185">Reference proteome</keyword>
<accession>A0A9K3I6X3</accession>
<dbReference type="AlphaFoldDB" id="A0A9K3I6X3"/>
<comment type="caution">
    <text evidence="2">The sequence shown here is derived from an EMBL/GenBank/DDBJ whole genome shotgun (WGS) entry which is preliminary data.</text>
</comment>
<sequence length="43" mass="4723">MSRRWCASRNPEKGQTKAVEGEGNNGNVCPSDRSPAFFLRIGV</sequence>
<dbReference type="EMBL" id="MNCJ02000324">
    <property type="protein sequence ID" value="KAF5791277.1"/>
    <property type="molecule type" value="Genomic_DNA"/>
</dbReference>
<gene>
    <name evidence="2" type="ORF">HanXRQr2_Chr09g0392791</name>
</gene>
<reference evidence="2" key="1">
    <citation type="journal article" date="2017" name="Nature">
        <title>The sunflower genome provides insights into oil metabolism, flowering and Asterid evolution.</title>
        <authorList>
            <person name="Badouin H."/>
            <person name="Gouzy J."/>
            <person name="Grassa C.J."/>
            <person name="Murat F."/>
            <person name="Staton S.E."/>
            <person name="Cottret L."/>
            <person name="Lelandais-Briere C."/>
            <person name="Owens G.L."/>
            <person name="Carrere S."/>
            <person name="Mayjonade B."/>
            <person name="Legrand L."/>
            <person name="Gill N."/>
            <person name="Kane N.C."/>
            <person name="Bowers J.E."/>
            <person name="Hubner S."/>
            <person name="Bellec A."/>
            <person name="Berard A."/>
            <person name="Berges H."/>
            <person name="Blanchet N."/>
            <person name="Boniface M.C."/>
            <person name="Brunel D."/>
            <person name="Catrice O."/>
            <person name="Chaidir N."/>
            <person name="Claudel C."/>
            <person name="Donnadieu C."/>
            <person name="Faraut T."/>
            <person name="Fievet G."/>
            <person name="Helmstetter N."/>
            <person name="King M."/>
            <person name="Knapp S.J."/>
            <person name="Lai Z."/>
            <person name="Le Paslier M.C."/>
            <person name="Lippi Y."/>
            <person name="Lorenzon L."/>
            <person name="Mandel J.R."/>
            <person name="Marage G."/>
            <person name="Marchand G."/>
            <person name="Marquand E."/>
            <person name="Bret-Mestries E."/>
            <person name="Morien E."/>
            <person name="Nambeesan S."/>
            <person name="Nguyen T."/>
            <person name="Pegot-Espagnet P."/>
            <person name="Pouilly N."/>
            <person name="Raftis F."/>
            <person name="Sallet E."/>
            <person name="Schiex T."/>
            <person name="Thomas J."/>
            <person name="Vandecasteele C."/>
            <person name="Vares D."/>
            <person name="Vear F."/>
            <person name="Vautrin S."/>
            <person name="Crespi M."/>
            <person name="Mangin B."/>
            <person name="Burke J.M."/>
            <person name="Salse J."/>
            <person name="Munos S."/>
            <person name="Vincourt P."/>
            <person name="Rieseberg L.H."/>
            <person name="Langlade N.B."/>
        </authorList>
    </citation>
    <scope>NUCLEOTIDE SEQUENCE</scope>
    <source>
        <tissue evidence="2">Leaves</tissue>
    </source>
</reference>